<dbReference type="EMBL" id="OZ020104">
    <property type="protein sequence ID" value="CAK9279328.1"/>
    <property type="molecule type" value="Genomic_DNA"/>
</dbReference>
<gene>
    <name evidence="4" type="ORF">CSSPJE1EN1_LOCUS24806</name>
</gene>
<sequence length="680" mass="75213">MGSQTYLEIEVNAEQTFIVHKVVPLLAYCGRLVEAVKEATTKQLQQEYSVSSESEEPGSNIKQLLRLQVTEMPGGPKAFEMVARFCYNGAESIPVISSTNVAVLRCAAEFLDMTESVCKGNLVRKTEEYLRAMVLWCWEESLIVLRSCSEEMIQSTAEKTQLLQRCVNSLAEKACSSFSFAAEMMNSCSPVHAGIESYFASYLVSTPSGTSSHRSSKAASESWWFEDLSTLSVHLMARVVKVMMANRASDHRVLAKFLLHYLRSALPAVLGYVPAIAAATSLASPMPPQHNKNSRDDDEHILHHQTQRAQRQVIEVVVSLLASLERSSVSCRSLLGLRRIAITLRAGKLCRRELERMIGAQLDKASLDNILIPPATSLPARSSSTSSSSSSLYDVELVLRLVDFFLKDKAEALMVISAPVQSALTKVGELMDKYLVEIAADTHLRASRFLALAESLPDYARESDDGLYRAIDIYLEAHPSISESDASRLFKVINYHKLSTETCKAAAHNSRFPPSFIIQVALVQQSQQQQKASTTSTTATSNDISSFRSSGRDSTERSSSSASLSPPSKHSPRAGQQTVVHVQCSHFEFTLRQIQHDKKKSTDDATSSRAAAERRTTSTTTTTTDSSPATLQQHFKKTESQTESFDYAAPSSSCKRSRVEIISSFHRLKQLFYANKSRQQ</sequence>
<dbReference type="Proteomes" id="UP001497444">
    <property type="component" value="Chromosome 9"/>
</dbReference>
<evidence type="ECO:0000259" key="3">
    <source>
        <dbReference type="PROSITE" id="PS51649"/>
    </source>
</evidence>
<dbReference type="InterPro" id="IPR043454">
    <property type="entry name" value="NPH3/RPT2-like"/>
</dbReference>
<proteinExistence type="predicted"/>
<dbReference type="PROSITE" id="PS51649">
    <property type="entry name" value="NPH3"/>
    <property type="match status" value="1"/>
</dbReference>
<feature type="region of interest" description="Disordered" evidence="2">
    <location>
        <begin position="596"/>
        <end position="650"/>
    </location>
</feature>
<evidence type="ECO:0000256" key="1">
    <source>
        <dbReference type="ARBA" id="ARBA00022786"/>
    </source>
</evidence>
<evidence type="ECO:0000313" key="5">
    <source>
        <dbReference type="Proteomes" id="UP001497444"/>
    </source>
</evidence>
<feature type="region of interest" description="Disordered" evidence="2">
    <location>
        <begin position="529"/>
        <end position="577"/>
    </location>
</feature>
<feature type="compositionally biased region" description="Low complexity" evidence="2">
    <location>
        <begin position="617"/>
        <end position="630"/>
    </location>
</feature>
<feature type="domain" description="NPH3" evidence="3">
    <location>
        <begin position="222"/>
        <end position="527"/>
    </location>
</feature>
<feature type="compositionally biased region" description="Low complexity" evidence="2">
    <location>
        <begin position="529"/>
        <end position="541"/>
    </location>
</feature>
<keyword evidence="5" id="KW-1185">Reference proteome</keyword>
<reference evidence="4" key="1">
    <citation type="submission" date="2024-02" db="EMBL/GenBank/DDBJ databases">
        <authorList>
            <consortium name="ELIXIR-Norway"/>
            <consortium name="Elixir Norway"/>
        </authorList>
    </citation>
    <scope>NUCLEOTIDE SEQUENCE</scope>
</reference>
<feature type="compositionally biased region" description="Low complexity" evidence="2">
    <location>
        <begin position="557"/>
        <end position="568"/>
    </location>
</feature>
<dbReference type="PANTHER" id="PTHR32370">
    <property type="entry name" value="OS12G0117600 PROTEIN"/>
    <property type="match status" value="1"/>
</dbReference>
<evidence type="ECO:0000256" key="2">
    <source>
        <dbReference type="SAM" id="MobiDB-lite"/>
    </source>
</evidence>
<dbReference type="InterPro" id="IPR027356">
    <property type="entry name" value="NPH3_dom"/>
</dbReference>
<evidence type="ECO:0000313" key="4">
    <source>
        <dbReference type="EMBL" id="CAK9279328.1"/>
    </source>
</evidence>
<accession>A0ABP0XNM3</accession>
<protein>
    <recommendedName>
        <fullName evidence="3">NPH3 domain-containing protein</fullName>
    </recommendedName>
</protein>
<keyword evidence="1" id="KW-0833">Ubl conjugation pathway</keyword>
<organism evidence="4 5">
    <name type="scientific">Sphagnum jensenii</name>
    <dbReference type="NCBI Taxonomy" id="128206"/>
    <lineage>
        <taxon>Eukaryota</taxon>
        <taxon>Viridiplantae</taxon>
        <taxon>Streptophyta</taxon>
        <taxon>Embryophyta</taxon>
        <taxon>Bryophyta</taxon>
        <taxon>Sphagnophytina</taxon>
        <taxon>Sphagnopsida</taxon>
        <taxon>Sphagnales</taxon>
        <taxon>Sphagnaceae</taxon>
        <taxon>Sphagnum</taxon>
    </lineage>
</organism>
<dbReference type="Pfam" id="PF03000">
    <property type="entry name" value="NPH3"/>
    <property type="match status" value="1"/>
</dbReference>
<name>A0ABP0XNM3_9BRYO</name>